<accession>A0AAU9BZG1</accession>
<protein>
    <recommendedName>
        <fullName evidence="3">DUF72 domain-containing protein</fullName>
    </recommendedName>
</protein>
<dbReference type="Gene3D" id="3.20.20.410">
    <property type="entry name" value="Protein of unknown function UPF0759"/>
    <property type="match status" value="1"/>
</dbReference>
<reference evidence="2" key="1">
    <citation type="journal article" date="2024" name="Int. J. Syst. Evol. Microbiol.">
        <title>Methylomarinovum tepidoasis sp. nov., a moderately thermophilic methanotroph of the family Methylothermaceae isolated from a deep-sea hydrothermal field.</title>
        <authorList>
            <person name="Hirayama H."/>
            <person name="Takaki Y."/>
            <person name="Abe M."/>
            <person name="Miyazaki M."/>
            <person name="Uematsu K."/>
            <person name="Matsui Y."/>
            <person name="Takai K."/>
        </authorList>
    </citation>
    <scope>NUCLEOTIDE SEQUENCE [LARGE SCALE GENOMIC DNA]</scope>
    <source>
        <strain evidence="2">IN45</strain>
    </source>
</reference>
<dbReference type="KEGG" id="meiy:MIN45_P1348"/>
<dbReference type="InterPro" id="IPR036520">
    <property type="entry name" value="UPF0759_sf"/>
</dbReference>
<dbReference type="SUPFAM" id="SSF117396">
    <property type="entry name" value="TM1631-like"/>
    <property type="match status" value="1"/>
</dbReference>
<dbReference type="EMBL" id="AP024718">
    <property type="protein sequence ID" value="BCX88978.1"/>
    <property type="molecule type" value="Genomic_DNA"/>
</dbReference>
<dbReference type="PANTHER" id="PTHR30348:SF4">
    <property type="entry name" value="DUF72 DOMAIN-CONTAINING PROTEIN"/>
    <property type="match status" value="1"/>
</dbReference>
<name>A0AAU9BZG1_9GAMM</name>
<dbReference type="Pfam" id="PF01904">
    <property type="entry name" value="DUF72"/>
    <property type="match status" value="1"/>
</dbReference>
<dbReference type="InterPro" id="IPR002763">
    <property type="entry name" value="DUF72"/>
</dbReference>
<dbReference type="Proteomes" id="UP001321450">
    <property type="component" value="Chromosome"/>
</dbReference>
<proteinExistence type="predicted"/>
<keyword evidence="2" id="KW-1185">Reference proteome</keyword>
<evidence type="ECO:0000313" key="2">
    <source>
        <dbReference type="Proteomes" id="UP001321450"/>
    </source>
</evidence>
<dbReference type="AlphaFoldDB" id="A0AAU9BZG1"/>
<gene>
    <name evidence="1" type="ORF">MIN45_P1348</name>
</gene>
<organism evidence="1 2">
    <name type="scientific">Methylomarinovum tepidoasis</name>
    <dbReference type="NCBI Taxonomy" id="2840183"/>
    <lineage>
        <taxon>Bacteria</taxon>
        <taxon>Pseudomonadati</taxon>
        <taxon>Pseudomonadota</taxon>
        <taxon>Gammaproteobacteria</taxon>
        <taxon>Methylococcales</taxon>
        <taxon>Methylothermaceae</taxon>
        <taxon>Methylomarinovum</taxon>
    </lineage>
</organism>
<evidence type="ECO:0000313" key="1">
    <source>
        <dbReference type="EMBL" id="BCX88978.1"/>
    </source>
</evidence>
<dbReference type="PANTHER" id="PTHR30348">
    <property type="entry name" value="UNCHARACTERIZED PROTEIN YECE"/>
    <property type="match status" value="1"/>
</dbReference>
<sequence>MATVCATGPIFTGVPLASPMGVRVGTCGFPEVRARLFRDLDVVEVQQSFYQPPRAETVARWRAEAPADFAFSLKVWQLITHPPSSPTYRRLKRPLTPEERRLCGGFQLNGLTLEAWRTMVELAEVARAVALVCQTPASFRPEAENLARLRRFFTRVPRGDWKIVFEPRGEAWTPAILRSLLAELDLVHGVDPFLTAPLSREWHYFRLHGRPAYHYDYRYTDADLAALRDKLPAGEVMVMFNNVHMAADARRFKRLLASGENA</sequence>
<evidence type="ECO:0008006" key="3">
    <source>
        <dbReference type="Google" id="ProtNLM"/>
    </source>
</evidence>